<keyword evidence="1" id="KW-0812">Transmembrane</keyword>
<name>A0A133NDS8_CLOPF</name>
<evidence type="ECO:0000256" key="1">
    <source>
        <dbReference type="SAM" id="Phobius"/>
    </source>
</evidence>
<dbReference type="AlphaFoldDB" id="A0A133NDS8"/>
<proteinExistence type="predicted"/>
<comment type="caution">
    <text evidence="2">The sequence shown here is derived from an EMBL/GenBank/DDBJ whole genome shotgun (WGS) entry which is preliminary data.</text>
</comment>
<gene>
    <name evidence="2" type="ORF">HMPREF3222_00321</name>
</gene>
<accession>A0A133NDS8</accession>
<feature type="transmembrane region" description="Helical" evidence="1">
    <location>
        <begin position="6"/>
        <end position="26"/>
    </location>
</feature>
<keyword evidence="1" id="KW-0472">Membrane</keyword>
<protein>
    <submittedName>
        <fullName evidence="2">Uncharacterized protein</fullName>
    </submittedName>
</protein>
<evidence type="ECO:0000313" key="2">
    <source>
        <dbReference type="EMBL" id="KXA14452.1"/>
    </source>
</evidence>
<sequence length="48" mass="5798">MLFSSFKLLLWITFHIVIMLHFMEYYSSYGEDMNKFLVMSTKEKLNIG</sequence>
<organism evidence="2 3">
    <name type="scientific">Clostridium perfringens</name>
    <dbReference type="NCBI Taxonomy" id="1502"/>
    <lineage>
        <taxon>Bacteria</taxon>
        <taxon>Bacillati</taxon>
        <taxon>Bacillota</taxon>
        <taxon>Clostridia</taxon>
        <taxon>Eubacteriales</taxon>
        <taxon>Clostridiaceae</taxon>
        <taxon>Clostridium</taxon>
    </lineage>
</organism>
<evidence type="ECO:0000313" key="3">
    <source>
        <dbReference type="Proteomes" id="UP000070646"/>
    </source>
</evidence>
<dbReference type="EMBL" id="LRPU01000011">
    <property type="protein sequence ID" value="KXA14452.1"/>
    <property type="molecule type" value="Genomic_DNA"/>
</dbReference>
<reference evidence="2 3" key="1">
    <citation type="submission" date="2016-01" db="EMBL/GenBank/DDBJ databases">
        <authorList>
            <person name="Oliw E.H."/>
        </authorList>
    </citation>
    <scope>NUCLEOTIDE SEQUENCE [LARGE SCALE GENOMIC DNA]</scope>
    <source>
        <strain evidence="2 3">MJR7757A</strain>
    </source>
</reference>
<dbReference type="Proteomes" id="UP000070646">
    <property type="component" value="Unassembled WGS sequence"/>
</dbReference>
<keyword evidence="1" id="KW-1133">Transmembrane helix</keyword>